<feature type="binding site" evidence="1">
    <location>
        <position position="107"/>
    </location>
    <ligand>
        <name>a divalent metal cation</name>
        <dbReference type="ChEBI" id="CHEBI:60240"/>
        <label>1</label>
    </ligand>
</feature>
<proteinExistence type="predicted"/>
<evidence type="ECO:0000313" key="3">
    <source>
        <dbReference type="Proteomes" id="UP000237271"/>
    </source>
</evidence>
<dbReference type="InterPro" id="IPR032466">
    <property type="entry name" value="Metal_Hydrolase"/>
</dbReference>
<dbReference type="PANTHER" id="PTHR47176:SF1">
    <property type="entry name" value="OS04G0577500 PROTEIN"/>
    <property type="match status" value="1"/>
</dbReference>
<protein>
    <recommendedName>
        <fullName evidence="4">TatD related DNase</fullName>
    </recommendedName>
</protein>
<dbReference type="Pfam" id="PF01026">
    <property type="entry name" value="TatD_DNase"/>
    <property type="match status" value="1"/>
</dbReference>
<keyword evidence="1" id="KW-0479">Metal-binding</keyword>
<gene>
    <name evidence="2" type="ORF">PHPALM_28563</name>
</gene>
<dbReference type="SUPFAM" id="SSF51556">
    <property type="entry name" value="Metallo-dependent hydrolases"/>
    <property type="match status" value="1"/>
</dbReference>
<feature type="binding site" evidence="1">
    <location>
        <position position="174"/>
    </location>
    <ligand>
        <name>a divalent metal cation</name>
        <dbReference type="ChEBI" id="CHEBI:60240"/>
        <label>2</label>
    </ligand>
</feature>
<comment type="caution">
    <text evidence="2">The sequence shown here is derived from an EMBL/GenBank/DDBJ whole genome shotgun (WGS) entry which is preliminary data.</text>
</comment>
<evidence type="ECO:0008006" key="4">
    <source>
        <dbReference type="Google" id="ProtNLM"/>
    </source>
</evidence>
<feature type="binding site" evidence="1">
    <location>
        <position position="9"/>
    </location>
    <ligand>
        <name>a divalent metal cation</name>
        <dbReference type="ChEBI" id="CHEBI:60240"/>
        <label>1</label>
    </ligand>
</feature>
<evidence type="ECO:0000256" key="1">
    <source>
        <dbReference type="PIRSR" id="PIRSR005902-1"/>
    </source>
</evidence>
<evidence type="ECO:0000313" key="2">
    <source>
        <dbReference type="EMBL" id="POM62301.1"/>
    </source>
</evidence>
<accession>A0A2P4X9S1</accession>
<sequence length="306" mass="33912">MTLPLVDAHCHLHDERLWSNGSLSSRRTFEGVLSRAHNAHVTHVVSCATHEQDWRVLEQLMQHETPLKIVPGFGVHPWWAHELSMPSESLKSLRDTLTRYPTAIVGEIGLCKSARGKLVPVDVQVAAFRAQLELAAEMERACVLHCVGYYGKLLEILRDVGRKDERLPPVLVLHSYSGPPDMVQSFLALRGTKVFFSLNSKQLTDPRMKKAVACCKELPLEALLLETDAPDQAPSGEDARKVFHRDSEADEPLLLQETSAGVNEPALVKLALHSAARIRGVAIDELAATVYLNCQEAFEINALVPN</sequence>
<dbReference type="InterPro" id="IPR001130">
    <property type="entry name" value="TatD-like"/>
</dbReference>
<feature type="binding site" evidence="1">
    <location>
        <position position="228"/>
    </location>
    <ligand>
        <name>a divalent metal cation</name>
        <dbReference type="ChEBI" id="CHEBI:60240"/>
        <label>1</label>
    </ligand>
</feature>
<feature type="binding site" evidence="1">
    <location>
        <position position="11"/>
    </location>
    <ligand>
        <name>a divalent metal cation</name>
        <dbReference type="ChEBI" id="CHEBI:60240"/>
        <label>1</label>
    </ligand>
</feature>
<dbReference type="Gene3D" id="3.20.20.140">
    <property type="entry name" value="Metal-dependent hydrolases"/>
    <property type="match status" value="1"/>
</dbReference>
<keyword evidence="3" id="KW-1185">Reference proteome</keyword>
<organism evidence="2 3">
    <name type="scientific">Phytophthora palmivora</name>
    <dbReference type="NCBI Taxonomy" id="4796"/>
    <lineage>
        <taxon>Eukaryota</taxon>
        <taxon>Sar</taxon>
        <taxon>Stramenopiles</taxon>
        <taxon>Oomycota</taxon>
        <taxon>Peronosporomycetes</taxon>
        <taxon>Peronosporales</taxon>
        <taxon>Peronosporaceae</taxon>
        <taxon>Phytophthora</taxon>
    </lineage>
</organism>
<dbReference type="PANTHER" id="PTHR47176">
    <property type="entry name" value="OSJNBA0020J04.13 PROTEIN"/>
    <property type="match status" value="1"/>
</dbReference>
<feature type="binding site" evidence="1">
    <location>
        <position position="145"/>
    </location>
    <ligand>
        <name>a divalent metal cation</name>
        <dbReference type="ChEBI" id="CHEBI:60240"/>
        <label>2</label>
    </ligand>
</feature>
<dbReference type="EMBL" id="NCKW01015608">
    <property type="protein sequence ID" value="POM62301.1"/>
    <property type="molecule type" value="Genomic_DNA"/>
</dbReference>
<dbReference type="OrthoDB" id="6079689at2759"/>
<name>A0A2P4X9S1_9STRA</name>
<dbReference type="GO" id="GO:0046872">
    <property type="term" value="F:metal ion binding"/>
    <property type="evidence" value="ECO:0007669"/>
    <property type="project" value="UniProtKB-KW"/>
</dbReference>
<dbReference type="PIRSF" id="PIRSF005902">
    <property type="entry name" value="DNase_TatD"/>
    <property type="match status" value="1"/>
</dbReference>
<dbReference type="Proteomes" id="UP000237271">
    <property type="component" value="Unassembled WGS sequence"/>
</dbReference>
<reference evidence="2 3" key="1">
    <citation type="journal article" date="2017" name="Genome Biol. Evol.">
        <title>Phytophthora megakarya and P. palmivora, closely related causal agents of cacao black pod rot, underwent increases in genome sizes and gene numbers by different mechanisms.</title>
        <authorList>
            <person name="Ali S.S."/>
            <person name="Shao J."/>
            <person name="Lary D.J."/>
            <person name="Kronmiller B."/>
            <person name="Shen D."/>
            <person name="Strem M.D."/>
            <person name="Amoako-Attah I."/>
            <person name="Akrofi A.Y."/>
            <person name="Begoude B.A."/>
            <person name="Ten Hoopen G.M."/>
            <person name="Coulibaly K."/>
            <person name="Kebe B.I."/>
            <person name="Melnick R.L."/>
            <person name="Guiltinan M.J."/>
            <person name="Tyler B.M."/>
            <person name="Meinhardt L.W."/>
            <person name="Bailey B.A."/>
        </authorList>
    </citation>
    <scope>NUCLEOTIDE SEQUENCE [LARGE SCALE GENOMIC DNA]</scope>
    <source>
        <strain evidence="3">sbr112.9</strain>
    </source>
</reference>
<dbReference type="AlphaFoldDB" id="A0A2P4X9S1"/>
<dbReference type="GO" id="GO:0016788">
    <property type="term" value="F:hydrolase activity, acting on ester bonds"/>
    <property type="evidence" value="ECO:0007669"/>
    <property type="project" value="InterPro"/>
</dbReference>